<feature type="domain" description="3-octaprenyl-4-hydroxybenzoate carboxy-lyase-like Rift-related" evidence="1">
    <location>
        <begin position="124"/>
        <end position="202"/>
    </location>
</feature>
<proteinExistence type="predicted"/>
<organism evidence="3 4">
    <name type="scientific">Acidovorax delafieldii 2AN</name>
    <dbReference type="NCBI Taxonomy" id="573060"/>
    <lineage>
        <taxon>Bacteria</taxon>
        <taxon>Pseudomonadati</taxon>
        <taxon>Pseudomonadota</taxon>
        <taxon>Betaproteobacteria</taxon>
        <taxon>Burkholderiales</taxon>
        <taxon>Comamonadaceae</taxon>
        <taxon>Acidovorax</taxon>
    </lineage>
</organism>
<dbReference type="RefSeq" id="WP_005796610.1">
    <property type="nucleotide sequence ID" value="NZ_ACQT01000071.1"/>
</dbReference>
<feature type="non-terminal residue" evidence="3">
    <location>
        <position position="204"/>
    </location>
</feature>
<dbReference type="EMBL" id="ACQT01000071">
    <property type="protein sequence ID" value="EER60170.1"/>
    <property type="molecule type" value="Genomic_DNA"/>
</dbReference>
<keyword evidence="4" id="KW-1185">Reference proteome</keyword>
<dbReference type="Pfam" id="PF20695">
    <property type="entry name" value="UbiD_N"/>
    <property type="match status" value="1"/>
</dbReference>
<gene>
    <name evidence="3" type="ORF">AcdelDRAFT_2272</name>
</gene>
<accession>C5T5U2</accession>
<feature type="domain" description="3-octaprenyl-4-hydroxybenzoate carboxy-lyase-like N-terminal" evidence="2">
    <location>
        <begin position="11"/>
        <end position="88"/>
    </location>
</feature>
<dbReference type="InterPro" id="IPR002830">
    <property type="entry name" value="UbiD"/>
</dbReference>
<dbReference type="SUPFAM" id="SSF50475">
    <property type="entry name" value="FMN-binding split barrel"/>
    <property type="match status" value="1"/>
</dbReference>
<dbReference type="GO" id="GO:0005829">
    <property type="term" value="C:cytosol"/>
    <property type="evidence" value="ECO:0007669"/>
    <property type="project" value="TreeGrafter"/>
</dbReference>
<comment type="caution">
    <text evidence="3">The sequence shown here is derived from an EMBL/GenBank/DDBJ whole genome shotgun (WGS) entry which is preliminary data.</text>
</comment>
<dbReference type="Proteomes" id="UP000003856">
    <property type="component" value="Unassembled WGS sequence"/>
</dbReference>
<evidence type="ECO:0000313" key="4">
    <source>
        <dbReference type="Proteomes" id="UP000003856"/>
    </source>
</evidence>
<dbReference type="Pfam" id="PF01977">
    <property type="entry name" value="UbiD"/>
    <property type="match status" value="1"/>
</dbReference>
<evidence type="ECO:0000259" key="1">
    <source>
        <dbReference type="Pfam" id="PF01977"/>
    </source>
</evidence>
<name>C5T5U2_ACIDE</name>
<dbReference type="InterPro" id="IPR048304">
    <property type="entry name" value="UbiD_Rift_dom"/>
</dbReference>
<evidence type="ECO:0000313" key="3">
    <source>
        <dbReference type="EMBL" id="EER60170.1"/>
    </source>
</evidence>
<reference evidence="3 4" key="1">
    <citation type="submission" date="2009-05" db="EMBL/GenBank/DDBJ databases">
        <title>The draft genome of Acidovorax delafieldii 2AN.</title>
        <authorList>
            <consortium name="US DOE Joint Genome Institute (JGI-PGF)"/>
            <person name="Lucas S."/>
            <person name="Copeland A."/>
            <person name="Lapidus A."/>
            <person name="Glavina del Rio T."/>
            <person name="Tice H."/>
            <person name="Bruce D."/>
            <person name="Goodwin L."/>
            <person name="Pitluck S."/>
            <person name="Larimer F."/>
            <person name="Land M.L."/>
            <person name="Hauser L."/>
            <person name="Shelobolina E.S."/>
            <person name="Picardal F."/>
            <person name="Roden E."/>
            <person name="Emerson D."/>
        </authorList>
    </citation>
    <scope>NUCLEOTIDE SEQUENCE [LARGE SCALE GENOMIC DNA]</scope>
    <source>
        <strain evidence="3 4">2AN</strain>
    </source>
</reference>
<evidence type="ECO:0000259" key="2">
    <source>
        <dbReference type="Pfam" id="PF20695"/>
    </source>
</evidence>
<dbReference type="InterPro" id="IPR049383">
    <property type="entry name" value="UbiD-like_N"/>
</dbReference>
<dbReference type="GO" id="GO:0008694">
    <property type="term" value="F:4-hydroxy-3-polyprenylbenzoate decarboxylase activity"/>
    <property type="evidence" value="ECO:0007669"/>
    <property type="project" value="TreeGrafter"/>
</dbReference>
<dbReference type="GO" id="GO:0006744">
    <property type="term" value="P:ubiquinone biosynthetic process"/>
    <property type="evidence" value="ECO:0007669"/>
    <property type="project" value="TreeGrafter"/>
</dbReference>
<sequence length="204" mass="22746">MSYRDLRDFMAQLEAASQLRRVRESVSPHLEMTALSDRVLRAAGPALLFEQPTGHTMPVLTNLFGTPERVARAMGVADLRGVRAFGQLLATLKEPEAPKGFKDMLGMGQLLKTLWNMAPHTVGRGAPCQQEVWEGADVDLARLPVQHCWPGDVAPLITWGLTITRGPHKARQNLGIYRQQVIGRNQVIMRWLAHRGGALDFRDH</sequence>
<dbReference type="AlphaFoldDB" id="C5T5U2"/>
<dbReference type="PANTHER" id="PTHR30108">
    <property type="entry name" value="3-OCTAPRENYL-4-HYDROXYBENZOATE CARBOXY-LYASE-RELATED"/>
    <property type="match status" value="1"/>
</dbReference>
<protein>
    <submittedName>
        <fullName evidence="3">3-octaprenyl-4hydroxybenzoate decarboxylase</fullName>
    </submittedName>
</protein>
<dbReference type="PANTHER" id="PTHR30108:SF17">
    <property type="entry name" value="FERULIC ACID DECARBOXYLASE 1"/>
    <property type="match status" value="1"/>
</dbReference>